<keyword evidence="1" id="KW-0732">Signal</keyword>
<comment type="caution">
    <text evidence="2">The sequence shown here is derived from an EMBL/GenBank/DDBJ whole genome shotgun (WGS) entry which is preliminary data.</text>
</comment>
<dbReference type="Proteomes" id="UP000521017">
    <property type="component" value="Unassembled WGS sequence"/>
</dbReference>
<accession>A0A7X0J485</accession>
<gene>
    <name evidence="2" type="ORF">HDF25_003008</name>
</gene>
<reference evidence="2 3" key="1">
    <citation type="submission" date="2020-08" db="EMBL/GenBank/DDBJ databases">
        <title>Genomic Encyclopedia of Type Strains, Phase IV (KMG-V): Genome sequencing to study the core and pangenomes of soil and plant-associated prokaryotes.</title>
        <authorList>
            <person name="Whitman W."/>
        </authorList>
    </citation>
    <scope>NUCLEOTIDE SEQUENCE [LARGE SCALE GENOMIC DNA]</scope>
    <source>
        <strain evidence="2 3">M2T3</strain>
    </source>
</reference>
<proteinExistence type="predicted"/>
<evidence type="ECO:0008006" key="4">
    <source>
        <dbReference type="Google" id="ProtNLM"/>
    </source>
</evidence>
<dbReference type="EMBL" id="JACHCC010000007">
    <property type="protein sequence ID" value="MBB6500849.1"/>
    <property type="molecule type" value="Genomic_DNA"/>
</dbReference>
<dbReference type="Pfam" id="PF14352">
    <property type="entry name" value="DUF4402"/>
    <property type="match status" value="1"/>
</dbReference>
<feature type="chain" id="PRO_5031150294" description="DUF4402 domain-containing protein" evidence="1">
    <location>
        <begin position="25"/>
        <end position="181"/>
    </location>
</feature>
<protein>
    <recommendedName>
        <fullName evidence="4">DUF4402 domain-containing protein</fullName>
    </recommendedName>
</protein>
<name>A0A7X0J485_9SPHI</name>
<dbReference type="AlphaFoldDB" id="A0A7X0J485"/>
<evidence type="ECO:0000313" key="3">
    <source>
        <dbReference type="Proteomes" id="UP000521017"/>
    </source>
</evidence>
<evidence type="ECO:0000313" key="2">
    <source>
        <dbReference type="EMBL" id="MBB6500849.1"/>
    </source>
</evidence>
<organism evidence="2 3">
    <name type="scientific">Pedobacter cryoconitis</name>
    <dbReference type="NCBI Taxonomy" id="188932"/>
    <lineage>
        <taxon>Bacteria</taxon>
        <taxon>Pseudomonadati</taxon>
        <taxon>Bacteroidota</taxon>
        <taxon>Sphingobacteriia</taxon>
        <taxon>Sphingobacteriales</taxon>
        <taxon>Sphingobacteriaceae</taxon>
        <taxon>Pedobacter</taxon>
    </lineage>
</organism>
<evidence type="ECO:0000256" key="1">
    <source>
        <dbReference type="SAM" id="SignalP"/>
    </source>
</evidence>
<dbReference type="RefSeq" id="WP_184626038.1">
    <property type="nucleotide sequence ID" value="NZ_JACHCC010000007.1"/>
</dbReference>
<dbReference type="InterPro" id="IPR025514">
    <property type="entry name" value="DUF4402"/>
</dbReference>
<feature type="signal peptide" evidence="1">
    <location>
        <begin position="1"/>
        <end position="24"/>
    </location>
</feature>
<sequence length="181" mass="18610">MKSVFTKTGITYLISLAMTSASFAQVVPVIPMDNSPFGQVSATANTTANIVTQLSISRIVDMDFGEMKGTAIAGTVILTPAEQRIAKGGVLLIPGTAETAMFTIGGQGSYTYSVTLPPSAHAVANGVNNITVSDFKSLPTNTGNLSDVLTLNVGATLNVAGNQAAGNYTSASPFNVVVNYN</sequence>